<dbReference type="AlphaFoldDB" id="A0A076KUM7"/>
<name>A0A076KUM7_NEPPI</name>
<sequence length="16" mass="1956">MHRTICRVHLTKANYL</sequence>
<organism evidence="1">
    <name type="scientific">Nephila pilipes</name>
    <name type="common">Giant wood spider</name>
    <name type="synonym">Nephila maculata</name>
    <dbReference type="NCBI Taxonomy" id="299642"/>
    <lineage>
        <taxon>Eukaryota</taxon>
        <taxon>Metazoa</taxon>
        <taxon>Ecdysozoa</taxon>
        <taxon>Arthropoda</taxon>
        <taxon>Chelicerata</taxon>
        <taxon>Arachnida</taxon>
        <taxon>Araneae</taxon>
        <taxon>Araneomorphae</taxon>
        <taxon>Entelegynae</taxon>
        <taxon>Araneoidea</taxon>
        <taxon>Nephilidae</taxon>
        <taxon>Nephila</taxon>
    </lineage>
</organism>
<protein>
    <submittedName>
        <fullName evidence="1">BLTX312</fullName>
    </submittedName>
</protein>
<accession>A0A076KUM7</accession>
<evidence type="ECO:0000313" key="1">
    <source>
        <dbReference type="EMBL" id="AII97700.1"/>
    </source>
</evidence>
<proteinExistence type="evidence at transcript level"/>
<dbReference type="EMBL" id="KF433376">
    <property type="protein sequence ID" value="AII97700.1"/>
    <property type="molecule type" value="mRNA"/>
</dbReference>
<reference evidence="1" key="1">
    <citation type="submission" date="2013-07" db="EMBL/GenBank/DDBJ databases">
        <title>Nephila pilipes venom gland.</title>
        <authorList>
            <person name="Huo L.J."/>
        </authorList>
    </citation>
    <scope>NUCLEOTIDE SEQUENCE</scope>
    <source>
        <tissue evidence="1">Venom gland</tissue>
    </source>
</reference>